<name>A0A8J6DEN8_GALPY</name>
<organism evidence="3 4">
    <name type="scientific">Galemys pyrenaicus</name>
    <name type="common">Iberian desman</name>
    <name type="synonym">Pyrenean desman</name>
    <dbReference type="NCBI Taxonomy" id="202257"/>
    <lineage>
        <taxon>Eukaryota</taxon>
        <taxon>Metazoa</taxon>
        <taxon>Chordata</taxon>
        <taxon>Craniata</taxon>
        <taxon>Vertebrata</taxon>
        <taxon>Euteleostomi</taxon>
        <taxon>Mammalia</taxon>
        <taxon>Eutheria</taxon>
        <taxon>Laurasiatheria</taxon>
        <taxon>Eulipotyphla</taxon>
        <taxon>Talpidae</taxon>
        <taxon>Galemys</taxon>
    </lineage>
</organism>
<dbReference type="Pfam" id="PF14982">
    <property type="entry name" value="UPF0731"/>
    <property type="match status" value="1"/>
</dbReference>
<dbReference type="PANTHER" id="PTHR35355:SF1">
    <property type="entry name" value="PROTEIN FAM229A"/>
    <property type="match status" value="1"/>
</dbReference>
<gene>
    <name evidence="3" type="ORF">J0S82_005301</name>
</gene>
<protein>
    <submittedName>
        <fullName evidence="3">Protein FAM229A</fullName>
    </submittedName>
</protein>
<comment type="caution">
    <text evidence="3">The sequence shown here is derived from an EMBL/GenBank/DDBJ whole genome shotgun (WGS) entry which is preliminary data.</text>
</comment>
<proteinExistence type="inferred from homology"/>
<feature type="region of interest" description="Disordered" evidence="2">
    <location>
        <begin position="87"/>
        <end position="193"/>
    </location>
</feature>
<keyword evidence="4" id="KW-1185">Reference proteome</keyword>
<evidence type="ECO:0000313" key="3">
    <source>
        <dbReference type="EMBL" id="KAG8506902.1"/>
    </source>
</evidence>
<dbReference type="EMBL" id="JAGFMF010012145">
    <property type="protein sequence ID" value="KAG8506902.1"/>
    <property type="molecule type" value="Genomic_DNA"/>
</dbReference>
<evidence type="ECO:0000256" key="1">
    <source>
        <dbReference type="ARBA" id="ARBA00009958"/>
    </source>
</evidence>
<dbReference type="Proteomes" id="UP000700334">
    <property type="component" value="Unassembled WGS sequence"/>
</dbReference>
<feature type="non-terminal residue" evidence="3">
    <location>
        <position position="225"/>
    </location>
</feature>
<feature type="compositionally biased region" description="Basic residues" evidence="2">
    <location>
        <begin position="1"/>
        <end position="11"/>
    </location>
</feature>
<dbReference type="InterPro" id="IPR028025">
    <property type="entry name" value="FAM229"/>
</dbReference>
<accession>A0A8J6DEN8</accession>
<dbReference type="PANTHER" id="PTHR35355">
    <property type="entry name" value="PROTEIN FAM229A"/>
    <property type="match status" value="1"/>
</dbReference>
<feature type="region of interest" description="Disordered" evidence="2">
    <location>
        <begin position="1"/>
        <end position="20"/>
    </location>
</feature>
<evidence type="ECO:0000256" key="2">
    <source>
        <dbReference type="SAM" id="MobiDB-lite"/>
    </source>
</evidence>
<evidence type="ECO:0000313" key="4">
    <source>
        <dbReference type="Proteomes" id="UP000700334"/>
    </source>
</evidence>
<dbReference type="OrthoDB" id="9885352at2759"/>
<dbReference type="AlphaFoldDB" id="A0A8J6DEN8"/>
<sequence length="225" mass="24223">SESSPRLRRRSSGAPVWAPRLGHPTRFVDAAARRVALASCAPIRQLEVCRPGLKEPWQETPCSQLAAALSVEVTLSGWGFPGVRNGHCEVSAPQPGSQCSPPPRRPGSDAQQTPARLRLDRSVLRRPGRGQLLPAWDQPRPPAAPRGRDMSAQEPPQGRRFPIEAGDSPGLAAAPESQDSPEPVATEHNPVRPLRRCPGCHCLTLLHVPIDVYLAMGGSPRARAT</sequence>
<reference evidence="3" key="1">
    <citation type="journal article" date="2021" name="Evol. Appl.">
        <title>The genome of the Pyrenean desman and the effects of bottlenecks and inbreeding on the genomic landscape of an endangered species.</title>
        <authorList>
            <person name="Escoda L."/>
            <person name="Castresana J."/>
        </authorList>
    </citation>
    <scope>NUCLEOTIDE SEQUENCE</scope>
    <source>
        <strain evidence="3">IBE-C5619</strain>
    </source>
</reference>
<comment type="similarity">
    <text evidence="1">Belongs to the FAM229 family.</text>
</comment>